<reference evidence="1 2" key="1">
    <citation type="submission" date="2018-11" db="EMBL/GenBank/DDBJ databases">
        <title>Multidrug-resistant genes are associated with an 42-kb island TGI1 carrying a complex class 1 integron in a Trueperella pyogenes.</title>
        <authorList>
            <person name="Dong W."/>
        </authorList>
    </citation>
    <scope>NUCLEOTIDE SEQUENCE [LARGE SCALE GENOMIC DNA]</scope>
    <source>
        <strain evidence="1 2">TP4</strain>
    </source>
</reference>
<protein>
    <recommendedName>
        <fullName evidence="3">RAMA domain-containing protein</fullName>
    </recommendedName>
</protein>
<name>A0A3S9QND2_9ACTO</name>
<evidence type="ECO:0008006" key="3">
    <source>
        <dbReference type="Google" id="ProtNLM"/>
    </source>
</evidence>
<accession>A0A3S9QND2</accession>
<evidence type="ECO:0000313" key="1">
    <source>
        <dbReference type="EMBL" id="AZR07466.1"/>
    </source>
</evidence>
<evidence type="ECO:0000313" key="2">
    <source>
        <dbReference type="Proteomes" id="UP000275951"/>
    </source>
</evidence>
<dbReference type="Proteomes" id="UP000275951">
    <property type="component" value="Chromosome"/>
</dbReference>
<dbReference type="AlphaFoldDB" id="A0A3S9QND2"/>
<dbReference type="EMBL" id="CP033905">
    <property type="protein sequence ID" value="AZR07466.1"/>
    <property type="molecule type" value="Genomic_DNA"/>
</dbReference>
<gene>
    <name evidence="1" type="ORF">EBQ10_09345</name>
</gene>
<organism evidence="1 2">
    <name type="scientific">Trueperella pyogenes</name>
    <dbReference type="NCBI Taxonomy" id="1661"/>
    <lineage>
        <taxon>Bacteria</taxon>
        <taxon>Bacillati</taxon>
        <taxon>Actinomycetota</taxon>
        <taxon>Actinomycetes</taxon>
        <taxon>Actinomycetales</taxon>
        <taxon>Actinomycetaceae</taxon>
        <taxon>Trueperella</taxon>
    </lineage>
</organism>
<proteinExistence type="predicted"/>
<sequence length="461" mass="49927">MGVFVLHDGRLVAPQQLVAEVSDDVCDAVRSQALEFIHYPLFGVGRSYESGTFLALDATGQVASIDFFDTLSSQAFMRALARAGRHSQMGRGALGQLYTGGSEAFDSDYRAFVDSAPPLTKPGPRLFLFSPHYEADVLRAISALRGAGVEAYQIFAHQGAQGLLVEIAKVMESPTVLPWAEEAAELMSESAQTADEEGGAEELISEPAPTVEPEPVIEPEPVVVWPKSAAAPEPAAASEPIQEVEEAVDRAQRYDEAWDISGWRYEKERPAKRDPSDLLYAVELRRASDEAKKAFSEEATSLLEKNRQDVGMTMYDLLLAESKRAEQRLWDMSAPKDRSATIFSERASSEASSEAVAQAAVKSDRWDSGLVPRPSAVSAPAPNPRLQRIVAQVGTVKVTWRSRRKHQALYGYLTSAGLIDIAGVGVFADPSEAAAKASGMDGVDGWSIWRVPDGRSLGDIA</sequence>
<dbReference type="RefSeq" id="WP_114949727.1">
    <property type="nucleotide sequence ID" value="NZ_CP033905.1"/>
</dbReference>